<evidence type="ECO:0000313" key="2">
    <source>
        <dbReference type="Proteomes" id="UP000019772"/>
    </source>
</evidence>
<reference evidence="1 2" key="1">
    <citation type="journal article" date="2014" name="PLoS Genet.">
        <title>Comparative Genomic Analysis of N2-Fixing and Non-N2-Fixing Paenibacillus spp.: Organization, Evolution and Expression of the Nitrogen Fixation Genes.</title>
        <authorList>
            <person name="Xie J.B."/>
            <person name="Du Z."/>
            <person name="Bai L."/>
            <person name="Tian C."/>
            <person name="Zhang Y."/>
            <person name="Xie J.Y."/>
            <person name="Wang T."/>
            <person name="Liu X."/>
            <person name="Chen X."/>
            <person name="Cheng Q."/>
            <person name="Chen S."/>
            <person name="Li J."/>
        </authorList>
    </citation>
    <scope>NUCLEOTIDE SEQUENCE [LARGE SCALE GENOMIC DNA]</scope>
    <source>
        <strain evidence="1 2">T27</strain>
    </source>
</reference>
<sequence length="87" mass="10079">MDEREILPFIPLKNRFLAHEREKLLLIGQISFVSGKTGRLNGRNSRLVLPKGCFHVNKQEKFHFVRSRITAGRFLKWSGFFGKSSGF</sequence>
<proteinExistence type="predicted"/>
<name>X4ZSL2_9BACL</name>
<protein>
    <submittedName>
        <fullName evidence="1">Uncharacterized protein</fullName>
    </submittedName>
</protein>
<evidence type="ECO:0000313" key="1">
    <source>
        <dbReference type="EMBL" id="AHV95403.1"/>
    </source>
</evidence>
<dbReference type="KEGG" id="psab:PSAB_02335"/>
<dbReference type="PATRIC" id="fig|1268072.3.peg.492"/>
<dbReference type="Proteomes" id="UP000019772">
    <property type="component" value="Chromosome"/>
</dbReference>
<dbReference type="AlphaFoldDB" id="X4ZSL2"/>
<dbReference type="HOGENOM" id="CLU_2480469_0_0_9"/>
<gene>
    <name evidence="1" type="ORF">PSAB_02335</name>
</gene>
<accession>X4ZSL2</accession>
<dbReference type="EMBL" id="CP004078">
    <property type="protein sequence ID" value="AHV95403.1"/>
    <property type="molecule type" value="Genomic_DNA"/>
</dbReference>
<keyword evidence="2" id="KW-1185">Reference proteome</keyword>
<organism evidence="1 2">
    <name type="scientific">Paenibacillus sabinae T27</name>
    <dbReference type="NCBI Taxonomy" id="1268072"/>
    <lineage>
        <taxon>Bacteria</taxon>
        <taxon>Bacillati</taxon>
        <taxon>Bacillota</taxon>
        <taxon>Bacilli</taxon>
        <taxon>Bacillales</taxon>
        <taxon>Paenibacillaceae</taxon>
        <taxon>Paenibacillus</taxon>
    </lineage>
</organism>